<comment type="caution">
    <text evidence="11">The sequence shown here is derived from an EMBL/GenBank/DDBJ whole genome shotgun (WGS) entry which is preliminary data.</text>
</comment>
<name>A0AAV1JVB2_9NEOP</name>
<dbReference type="InterPro" id="IPR002076">
    <property type="entry name" value="ELO_fam"/>
</dbReference>
<evidence type="ECO:0000256" key="9">
    <source>
        <dbReference type="ARBA" id="ARBA00023160"/>
    </source>
</evidence>
<keyword evidence="8 10" id="KW-0472">Membrane</keyword>
<dbReference type="GO" id="GO:0005789">
    <property type="term" value="C:endoplasmic reticulum membrane"/>
    <property type="evidence" value="ECO:0007669"/>
    <property type="project" value="TreeGrafter"/>
</dbReference>
<evidence type="ECO:0000256" key="4">
    <source>
        <dbReference type="ARBA" id="ARBA00022692"/>
    </source>
</evidence>
<comment type="catalytic activity">
    <reaction evidence="10">
        <text>a very-long-chain acyl-CoA + malonyl-CoA + H(+) = a very-long-chain 3-oxoacyl-CoA + CO2 + CoA</text>
        <dbReference type="Rhea" id="RHEA:32727"/>
        <dbReference type="ChEBI" id="CHEBI:15378"/>
        <dbReference type="ChEBI" id="CHEBI:16526"/>
        <dbReference type="ChEBI" id="CHEBI:57287"/>
        <dbReference type="ChEBI" id="CHEBI:57384"/>
        <dbReference type="ChEBI" id="CHEBI:90725"/>
        <dbReference type="ChEBI" id="CHEBI:90736"/>
        <dbReference type="EC" id="2.3.1.199"/>
    </reaction>
</comment>
<dbReference type="EC" id="2.3.1.199" evidence="10"/>
<comment type="caution">
    <text evidence="10">Lacks conserved residue(s) required for the propagation of feature annotation.</text>
</comment>
<evidence type="ECO:0000256" key="3">
    <source>
        <dbReference type="ARBA" id="ARBA00022679"/>
    </source>
</evidence>
<comment type="subcellular location">
    <subcellularLocation>
        <location evidence="1">Membrane</location>
        <topology evidence="1">Multi-pass membrane protein</topology>
    </subcellularLocation>
</comment>
<dbReference type="InterPro" id="IPR030457">
    <property type="entry name" value="ELO_CS"/>
</dbReference>
<dbReference type="PANTHER" id="PTHR11157:SF103">
    <property type="entry name" value="ELONGATION OF VERY LONG CHAIN FATTY ACIDS PROTEIN"/>
    <property type="match status" value="1"/>
</dbReference>
<keyword evidence="9 10" id="KW-0275">Fatty acid biosynthesis</keyword>
<dbReference type="EMBL" id="CAVLEF010000225">
    <property type="protein sequence ID" value="CAK1553464.1"/>
    <property type="molecule type" value="Genomic_DNA"/>
</dbReference>
<evidence type="ECO:0000256" key="7">
    <source>
        <dbReference type="ARBA" id="ARBA00023098"/>
    </source>
</evidence>
<dbReference type="PROSITE" id="PS01188">
    <property type="entry name" value="ELO"/>
    <property type="match status" value="1"/>
</dbReference>
<evidence type="ECO:0000313" key="11">
    <source>
        <dbReference type="EMBL" id="CAK1553464.1"/>
    </source>
</evidence>
<dbReference type="AlphaFoldDB" id="A0AAV1JVB2"/>
<protein>
    <recommendedName>
        <fullName evidence="10">Elongation of very long chain fatty acids protein</fullName>
        <ecNumber evidence="10">2.3.1.199</ecNumber>
    </recommendedName>
    <alternativeName>
        <fullName evidence="10">Very-long-chain 3-oxoacyl-CoA synthase</fullName>
    </alternativeName>
</protein>
<keyword evidence="7 10" id="KW-0443">Lipid metabolism</keyword>
<organism evidence="11 12">
    <name type="scientific">Leptosia nina</name>
    <dbReference type="NCBI Taxonomy" id="320188"/>
    <lineage>
        <taxon>Eukaryota</taxon>
        <taxon>Metazoa</taxon>
        <taxon>Ecdysozoa</taxon>
        <taxon>Arthropoda</taxon>
        <taxon>Hexapoda</taxon>
        <taxon>Insecta</taxon>
        <taxon>Pterygota</taxon>
        <taxon>Neoptera</taxon>
        <taxon>Endopterygota</taxon>
        <taxon>Lepidoptera</taxon>
        <taxon>Glossata</taxon>
        <taxon>Ditrysia</taxon>
        <taxon>Papilionoidea</taxon>
        <taxon>Pieridae</taxon>
        <taxon>Pierinae</taxon>
        <taxon>Leptosia</taxon>
    </lineage>
</organism>
<dbReference type="GO" id="GO:0030148">
    <property type="term" value="P:sphingolipid biosynthetic process"/>
    <property type="evidence" value="ECO:0007669"/>
    <property type="project" value="TreeGrafter"/>
</dbReference>
<proteinExistence type="inferred from homology"/>
<comment type="similarity">
    <text evidence="10">Belongs to the ELO family.</text>
</comment>
<evidence type="ECO:0000313" key="12">
    <source>
        <dbReference type="Proteomes" id="UP001497472"/>
    </source>
</evidence>
<dbReference type="GO" id="GO:0034626">
    <property type="term" value="P:fatty acid elongation, polyunsaturated fatty acid"/>
    <property type="evidence" value="ECO:0007669"/>
    <property type="project" value="TreeGrafter"/>
</dbReference>
<feature type="transmembrane region" description="Helical" evidence="10">
    <location>
        <begin position="230"/>
        <end position="250"/>
    </location>
</feature>
<dbReference type="Pfam" id="PF01151">
    <property type="entry name" value="ELO"/>
    <property type="match status" value="1"/>
</dbReference>
<evidence type="ECO:0000256" key="10">
    <source>
        <dbReference type="RuleBase" id="RU361115"/>
    </source>
</evidence>
<accession>A0AAV1JVB2</accession>
<sequence>MDAKLEIILDEEHVHNVNMNQINTWTFYETLLGLSVVLVLYLAIILKILPNFMKYRQPYQLNRLLLWYNGIQVLSSAYIVLLYAKYIFRYGIITKRCPQGEDLETVIADILPYFIAKHIDLLDTVFFILRKKQNQVTFLHVYHHSAMVTWTWFHYLYHPCDHFVVVGLINSFVHVVMYTYYGLSSLGPEYARFIWWKKHVTKIQLMQFILVISNLYYQQKLTPCPLPAAFHYYCVFSISSFFVLFINFYLRSYGKKRRDRNQSGVDASESVKEA</sequence>
<evidence type="ECO:0000256" key="8">
    <source>
        <dbReference type="ARBA" id="ARBA00023136"/>
    </source>
</evidence>
<dbReference type="GO" id="GO:0019367">
    <property type="term" value="P:fatty acid elongation, saturated fatty acid"/>
    <property type="evidence" value="ECO:0007669"/>
    <property type="project" value="TreeGrafter"/>
</dbReference>
<feature type="transmembrane region" description="Helical" evidence="10">
    <location>
        <begin position="163"/>
        <end position="183"/>
    </location>
</feature>
<keyword evidence="4 10" id="KW-0812">Transmembrane</keyword>
<gene>
    <name evidence="11" type="ORF">LNINA_LOCUS12466</name>
</gene>
<dbReference type="GO" id="GO:0042761">
    <property type="term" value="P:very long-chain fatty acid biosynthetic process"/>
    <property type="evidence" value="ECO:0007669"/>
    <property type="project" value="TreeGrafter"/>
</dbReference>
<dbReference type="PANTHER" id="PTHR11157">
    <property type="entry name" value="FATTY ACID ACYL TRANSFERASE-RELATED"/>
    <property type="match status" value="1"/>
</dbReference>
<feature type="transmembrane region" description="Helical" evidence="10">
    <location>
        <begin position="25"/>
        <end position="44"/>
    </location>
</feature>
<dbReference type="Proteomes" id="UP001497472">
    <property type="component" value="Unassembled WGS sequence"/>
</dbReference>
<feature type="transmembrane region" description="Helical" evidence="10">
    <location>
        <begin position="65"/>
        <end position="84"/>
    </location>
</feature>
<keyword evidence="2 10" id="KW-0444">Lipid biosynthesis</keyword>
<dbReference type="GO" id="GO:0009922">
    <property type="term" value="F:fatty acid elongase activity"/>
    <property type="evidence" value="ECO:0007669"/>
    <property type="project" value="UniProtKB-EC"/>
</dbReference>
<dbReference type="GO" id="GO:0034625">
    <property type="term" value="P:fatty acid elongation, monounsaturated fatty acid"/>
    <property type="evidence" value="ECO:0007669"/>
    <property type="project" value="TreeGrafter"/>
</dbReference>
<keyword evidence="6 10" id="KW-1133">Transmembrane helix</keyword>
<evidence type="ECO:0000256" key="1">
    <source>
        <dbReference type="ARBA" id="ARBA00004141"/>
    </source>
</evidence>
<evidence type="ECO:0000256" key="6">
    <source>
        <dbReference type="ARBA" id="ARBA00022989"/>
    </source>
</evidence>
<keyword evidence="3 10" id="KW-0808">Transferase</keyword>
<keyword evidence="5 10" id="KW-0276">Fatty acid metabolism</keyword>
<evidence type="ECO:0000256" key="5">
    <source>
        <dbReference type="ARBA" id="ARBA00022832"/>
    </source>
</evidence>
<evidence type="ECO:0000256" key="2">
    <source>
        <dbReference type="ARBA" id="ARBA00022516"/>
    </source>
</evidence>
<keyword evidence="12" id="KW-1185">Reference proteome</keyword>
<reference evidence="11 12" key="1">
    <citation type="submission" date="2023-11" db="EMBL/GenBank/DDBJ databases">
        <authorList>
            <person name="Okamura Y."/>
        </authorList>
    </citation>
    <scope>NUCLEOTIDE SEQUENCE [LARGE SCALE GENOMIC DNA]</scope>
</reference>